<keyword evidence="1 4" id="KW-0349">Heme</keyword>
<dbReference type="RefSeq" id="WP_141223909.1">
    <property type="nucleotide sequence ID" value="NZ_FOZL01000001.1"/>
</dbReference>
<protein>
    <recommendedName>
        <fullName evidence="6">Cytochrome c domain-containing protein</fullName>
    </recommendedName>
</protein>
<dbReference type="GO" id="GO:0009055">
    <property type="term" value="F:electron transfer activity"/>
    <property type="evidence" value="ECO:0007669"/>
    <property type="project" value="InterPro"/>
</dbReference>
<dbReference type="SUPFAM" id="SSF56524">
    <property type="entry name" value="Oxidoreductase molybdopterin-binding domain"/>
    <property type="match status" value="1"/>
</dbReference>
<evidence type="ECO:0000256" key="2">
    <source>
        <dbReference type="ARBA" id="ARBA00022723"/>
    </source>
</evidence>
<dbReference type="InterPro" id="IPR009056">
    <property type="entry name" value="Cyt_c-like_dom"/>
</dbReference>
<name>A0A1I6MED8_9BACT</name>
<evidence type="ECO:0000313" key="8">
    <source>
        <dbReference type="Proteomes" id="UP000199024"/>
    </source>
</evidence>
<dbReference type="InterPro" id="IPR036374">
    <property type="entry name" value="OxRdtase_Mopterin-bd_sf"/>
</dbReference>
<proteinExistence type="predicted"/>
<evidence type="ECO:0000256" key="4">
    <source>
        <dbReference type="PROSITE-ProRule" id="PRU00433"/>
    </source>
</evidence>
<dbReference type="AlphaFoldDB" id="A0A1I6MED8"/>
<evidence type="ECO:0000256" key="3">
    <source>
        <dbReference type="ARBA" id="ARBA00023004"/>
    </source>
</evidence>
<evidence type="ECO:0000259" key="6">
    <source>
        <dbReference type="PROSITE" id="PS51007"/>
    </source>
</evidence>
<dbReference type="EMBL" id="FOZL01000001">
    <property type="protein sequence ID" value="SFS14065.1"/>
    <property type="molecule type" value="Genomic_DNA"/>
</dbReference>
<dbReference type="PROSITE" id="PS51007">
    <property type="entry name" value="CYTC"/>
    <property type="match status" value="1"/>
</dbReference>
<feature type="signal peptide" evidence="5">
    <location>
        <begin position="1"/>
        <end position="26"/>
    </location>
</feature>
<keyword evidence="8" id="KW-1185">Reference proteome</keyword>
<dbReference type="STRING" id="474950.SAMN05421771_2456"/>
<dbReference type="GO" id="GO:0020037">
    <property type="term" value="F:heme binding"/>
    <property type="evidence" value="ECO:0007669"/>
    <property type="project" value="InterPro"/>
</dbReference>
<accession>A0A1I6MED8</accession>
<dbReference type="Proteomes" id="UP000199024">
    <property type="component" value="Unassembled WGS sequence"/>
</dbReference>
<organism evidence="7 8">
    <name type="scientific">Granulicella pectinivorans</name>
    <dbReference type="NCBI Taxonomy" id="474950"/>
    <lineage>
        <taxon>Bacteria</taxon>
        <taxon>Pseudomonadati</taxon>
        <taxon>Acidobacteriota</taxon>
        <taxon>Terriglobia</taxon>
        <taxon>Terriglobales</taxon>
        <taxon>Acidobacteriaceae</taxon>
        <taxon>Granulicella</taxon>
    </lineage>
</organism>
<dbReference type="PROSITE" id="PS51257">
    <property type="entry name" value="PROKAR_LIPOPROTEIN"/>
    <property type="match status" value="1"/>
</dbReference>
<evidence type="ECO:0000256" key="1">
    <source>
        <dbReference type="ARBA" id="ARBA00022617"/>
    </source>
</evidence>
<dbReference type="GO" id="GO:0046872">
    <property type="term" value="F:metal ion binding"/>
    <property type="evidence" value="ECO:0007669"/>
    <property type="project" value="UniProtKB-KW"/>
</dbReference>
<evidence type="ECO:0000313" key="7">
    <source>
        <dbReference type="EMBL" id="SFS14065.1"/>
    </source>
</evidence>
<gene>
    <name evidence="7" type="ORF">SAMN05421771_2456</name>
</gene>
<reference evidence="7 8" key="1">
    <citation type="submission" date="2016-10" db="EMBL/GenBank/DDBJ databases">
        <authorList>
            <person name="de Groot N.N."/>
        </authorList>
    </citation>
    <scope>NUCLEOTIDE SEQUENCE [LARGE SCALE GENOMIC DNA]</scope>
    <source>
        <strain evidence="7 8">DSM 21001</strain>
    </source>
</reference>
<keyword evidence="5" id="KW-0732">Signal</keyword>
<feature type="domain" description="Cytochrome c" evidence="6">
    <location>
        <begin position="199"/>
        <end position="282"/>
    </location>
</feature>
<keyword evidence="2 4" id="KW-0479">Metal-binding</keyword>
<dbReference type="OrthoDB" id="115451at2"/>
<dbReference type="InterPro" id="IPR036909">
    <property type="entry name" value="Cyt_c-like_dom_sf"/>
</dbReference>
<sequence length="289" mass="31675">MERQWSLSHLPAFCVLLLSACLPAFAQRLTLQPTRHSPDDLEVTGLTLSPGYLTRAALLRLPQSTTIVDHDPDFPGLSFHVSGVRLETLAKALGVPAKDDLIDAQCTDFYRSHYPADYIARHHPILILSIEGKTPAAWAKAAHTDDPGPYFVEHADYTPSFQVLGHSDQRQVPTNVVRLNISSTEATYGPITPPGPATQQVDQGFTIAKQNCLRCHAEGSVGGRKSHFTWQMLGAIAKNSPNDFSRYILNPTSVNTSATMPGNPSYDEATRAALTAYFQAIAQQEPTRR</sequence>
<keyword evidence="3 4" id="KW-0408">Iron</keyword>
<feature type="chain" id="PRO_5011493723" description="Cytochrome c domain-containing protein" evidence="5">
    <location>
        <begin position="27"/>
        <end position="289"/>
    </location>
</feature>
<evidence type="ECO:0000256" key="5">
    <source>
        <dbReference type="SAM" id="SignalP"/>
    </source>
</evidence>
<dbReference type="Gene3D" id="1.10.760.10">
    <property type="entry name" value="Cytochrome c-like domain"/>
    <property type="match status" value="1"/>
</dbReference>
<dbReference type="SUPFAM" id="SSF46626">
    <property type="entry name" value="Cytochrome c"/>
    <property type="match status" value="1"/>
</dbReference>